<evidence type="ECO:0000256" key="5">
    <source>
        <dbReference type="ARBA" id="ARBA00022989"/>
    </source>
</evidence>
<keyword evidence="2" id="KW-0813">Transport</keyword>
<name>A0A246BHJ7_9DEIO</name>
<dbReference type="OrthoDB" id="67022at2"/>
<reference evidence="9 10" key="1">
    <citation type="submission" date="2017-05" db="EMBL/GenBank/DDBJ databases">
        <title>De novo genome assembly of Deniococcus indicus strain DR1.</title>
        <authorList>
            <person name="Chauhan D."/>
            <person name="Yennamalli R.M."/>
            <person name="Priyadarshini R."/>
        </authorList>
    </citation>
    <scope>NUCLEOTIDE SEQUENCE [LARGE SCALE GENOMIC DNA]</scope>
    <source>
        <strain evidence="9 10">DR1</strain>
    </source>
</reference>
<evidence type="ECO:0000256" key="8">
    <source>
        <dbReference type="SAM" id="Phobius"/>
    </source>
</evidence>
<gene>
    <name evidence="9" type="ORF">CBQ26_14270</name>
</gene>
<accession>A0A246BHJ7</accession>
<evidence type="ECO:0000256" key="3">
    <source>
        <dbReference type="ARBA" id="ARBA00022475"/>
    </source>
</evidence>
<dbReference type="PANTHER" id="PTHR32024:SF1">
    <property type="entry name" value="KTR SYSTEM POTASSIUM UPTAKE PROTEIN B"/>
    <property type="match status" value="1"/>
</dbReference>
<dbReference type="Pfam" id="PF02386">
    <property type="entry name" value="TrkH"/>
    <property type="match status" value="1"/>
</dbReference>
<feature type="transmembrane region" description="Helical" evidence="8">
    <location>
        <begin position="268"/>
        <end position="287"/>
    </location>
</feature>
<keyword evidence="10" id="KW-1185">Reference proteome</keyword>
<comment type="subcellular location">
    <subcellularLocation>
        <location evidence="1">Cell membrane</location>
        <topology evidence="1">Multi-pass membrane protein</topology>
    </subcellularLocation>
</comment>
<dbReference type="Proteomes" id="UP000197208">
    <property type="component" value="Unassembled WGS sequence"/>
</dbReference>
<dbReference type="InterPro" id="IPR003445">
    <property type="entry name" value="Cat_transpt"/>
</dbReference>
<evidence type="ECO:0000256" key="1">
    <source>
        <dbReference type="ARBA" id="ARBA00004651"/>
    </source>
</evidence>
<feature type="transmembrane region" description="Helical" evidence="8">
    <location>
        <begin position="80"/>
        <end position="101"/>
    </location>
</feature>
<evidence type="ECO:0000256" key="2">
    <source>
        <dbReference type="ARBA" id="ARBA00022448"/>
    </source>
</evidence>
<organism evidence="9 10">
    <name type="scientific">Deinococcus indicus</name>
    <dbReference type="NCBI Taxonomy" id="223556"/>
    <lineage>
        <taxon>Bacteria</taxon>
        <taxon>Thermotogati</taxon>
        <taxon>Deinococcota</taxon>
        <taxon>Deinococci</taxon>
        <taxon>Deinococcales</taxon>
        <taxon>Deinococcaceae</taxon>
        <taxon>Deinococcus</taxon>
    </lineage>
</organism>
<feature type="transmembrane region" description="Helical" evidence="8">
    <location>
        <begin position="53"/>
        <end position="74"/>
    </location>
</feature>
<sequence>MEQRRTDSDSLHCKCRTRHPAVPFGDLTLRLDRAEQLRRAAARRGVTRHPGRLLVIGVIGLILFGTAGFMHPAAQGGATLPWVDALLLATSAVCTTGLSSVNVAEVLSPTGQVWLTLLIEIGALALLVIALGFVGLGRQGAVARVSVSAELGLGVVHHLPGLVQRVLGLAVGVQLVGLVLLLPDMVALEGWDRGGRYALMHTVMAFGNAGFGLWPDGVVRLSSLSLMTLMVLVIVGGLGFVILDELGGRVRTRLTRARPSRLSTMSRVGLGMTGALLLFGWGGFALLEWNRPGTLGQFPWSERLLHAAFQPTVARSAGFATMDYGALAAPTLLLVMVLMFVGGNPGSTAGGIKTTTAAVLFAAALASLRGREDTDLAGRRVSAVTLMRALTVVSLGLLSVAVGTFALMVTEGSRHHPGVLAFEAVSAFTTSGLSVNLTPNLSPGGKLVLVVLMFLGRVGFLSLLLAFRSAQPSLVRRPEERHFVVG</sequence>
<evidence type="ECO:0000313" key="9">
    <source>
        <dbReference type="EMBL" id="OWL94681.1"/>
    </source>
</evidence>
<evidence type="ECO:0000256" key="4">
    <source>
        <dbReference type="ARBA" id="ARBA00022692"/>
    </source>
</evidence>
<dbReference type="EMBL" id="NHMK01000022">
    <property type="protein sequence ID" value="OWL94681.1"/>
    <property type="molecule type" value="Genomic_DNA"/>
</dbReference>
<feature type="transmembrane region" description="Helical" evidence="8">
    <location>
        <begin position="324"/>
        <end position="343"/>
    </location>
</feature>
<keyword evidence="7 8" id="KW-0472">Membrane</keyword>
<feature type="transmembrane region" description="Helical" evidence="8">
    <location>
        <begin position="194"/>
        <end position="214"/>
    </location>
</feature>
<evidence type="ECO:0000313" key="10">
    <source>
        <dbReference type="Proteomes" id="UP000197208"/>
    </source>
</evidence>
<evidence type="ECO:0000256" key="7">
    <source>
        <dbReference type="ARBA" id="ARBA00023136"/>
    </source>
</evidence>
<evidence type="ECO:0000256" key="6">
    <source>
        <dbReference type="ARBA" id="ARBA00023065"/>
    </source>
</evidence>
<evidence type="ECO:0008006" key="11">
    <source>
        <dbReference type="Google" id="ProtNLM"/>
    </source>
</evidence>
<keyword evidence="3" id="KW-1003">Cell membrane</keyword>
<keyword evidence="6" id="KW-0406">Ion transport</keyword>
<dbReference type="AlphaFoldDB" id="A0A246BHJ7"/>
<dbReference type="PANTHER" id="PTHR32024">
    <property type="entry name" value="TRK SYSTEM POTASSIUM UPTAKE PROTEIN TRKG-RELATED"/>
    <property type="match status" value="1"/>
</dbReference>
<keyword evidence="5 8" id="KW-1133">Transmembrane helix</keyword>
<dbReference type="GO" id="GO:0008324">
    <property type="term" value="F:monoatomic cation transmembrane transporter activity"/>
    <property type="evidence" value="ECO:0007669"/>
    <property type="project" value="InterPro"/>
</dbReference>
<comment type="caution">
    <text evidence="9">The sequence shown here is derived from an EMBL/GenBank/DDBJ whole genome shotgun (WGS) entry which is preliminary data.</text>
</comment>
<dbReference type="GO" id="GO:0030001">
    <property type="term" value="P:metal ion transport"/>
    <property type="evidence" value="ECO:0007669"/>
    <property type="project" value="UniProtKB-ARBA"/>
</dbReference>
<feature type="transmembrane region" description="Helical" evidence="8">
    <location>
        <begin position="162"/>
        <end position="182"/>
    </location>
</feature>
<feature type="transmembrane region" description="Helical" evidence="8">
    <location>
        <begin position="447"/>
        <end position="467"/>
    </location>
</feature>
<feature type="transmembrane region" description="Helical" evidence="8">
    <location>
        <begin position="226"/>
        <end position="247"/>
    </location>
</feature>
<proteinExistence type="predicted"/>
<feature type="transmembrane region" description="Helical" evidence="8">
    <location>
        <begin position="389"/>
        <end position="410"/>
    </location>
</feature>
<protein>
    <recommendedName>
        <fullName evidence="11">Potassium transporter KtrB</fullName>
    </recommendedName>
</protein>
<feature type="transmembrane region" description="Helical" evidence="8">
    <location>
        <begin position="113"/>
        <end position="136"/>
    </location>
</feature>
<dbReference type="GO" id="GO:0005886">
    <property type="term" value="C:plasma membrane"/>
    <property type="evidence" value="ECO:0007669"/>
    <property type="project" value="UniProtKB-SubCell"/>
</dbReference>
<keyword evidence="4 8" id="KW-0812">Transmembrane</keyword>